<accession>A0A6C0D1T8</accession>
<proteinExistence type="predicted"/>
<keyword evidence="1" id="KW-0732">Signal</keyword>
<dbReference type="EMBL" id="MN739518">
    <property type="protein sequence ID" value="QHT09859.1"/>
    <property type="molecule type" value="Genomic_DNA"/>
</dbReference>
<dbReference type="PANTHER" id="PTHR10161">
    <property type="entry name" value="TARTRATE-RESISTANT ACID PHOSPHATASE TYPE 5"/>
    <property type="match status" value="1"/>
</dbReference>
<evidence type="ECO:0000256" key="1">
    <source>
        <dbReference type="ARBA" id="ARBA00022729"/>
    </source>
</evidence>
<dbReference type="InterPro" id="IPR004843">
    <property type="entry name" value="Calcineurin-like_PHP"/>
</dbReference>
<dbReference type="InterPro" id="IPR029052">
    <property type="entry name" value="Metallo-depent_PP-like"/>
</dbReference>
<name>A0A6C0D1T8_9ZZZZ</name>
<dbReference type="GO" id="GO:0016787">
    <property type="term" value="F:hydrolase activity"/>
    <property type="evidence" value="ECO:0007669"/>
    <property type="project" value="UniProtKB-KW"/>
</dbReference>
<feature type="domain" description="Calcineurin-like phosphoesterase" evidence="3">
    <location>
        <begin position="3"/>
        <end position="224"/>
    </location>
</feature>
<keyword evidence="2" id="KW-0378">Hydrolase</keyword>
<dbReference type="AlphaFoldDB" id="A0A6C0D1T8"/>
<dbReference type="PANTHER" id="PTHR10161:SF14">
    <property type="entry name" value="TARTRATE-RESISTANT ACID PHOSPHATASE TYPE 5"/>
    <property type="match status" value="1"/>
</dbReference>
<reference evidence="4" key="1">
    <citation type="journal article" date="2020" name="Nature">
        <title>Giant virus diversity and host interactions through global metagenomics.</title>
        <authorList>
            <person name="Schulz F."/>
            <person name="Roux S."/>
            <person name="Paez-Espino D."/>
            <person name="Jungbluth S."/>
            <person name="Walsh D.A."/>
            <person name="Denef V.J."/>
            <person name="McMahon K.D."/>
            <person name="Konstantinidis K.T."/>
            <person name="Eloe-Fadrosh E.A."/>
            <person name="Kyrpides N.C."/>
            <person name="Woyke T."/>
        </authorList>
    </citation>
    <scope>NUCLEOTIDE SEQUENCE</scope>
    <source>
        <strain evidence="4">GVMAG-M-3300023174-104</strain>
    </source>
</reference>
<organism evidence="4">
    <name type="scientific">viral metagenome</name>
    <dbReference type="NCBI Taxonomy" id="1070528"/>
    <lineage>
        <taxon>unclassified sequences</taxon>
        <taxon>metagenomes</taxon>
        <taxon>organismal metagenomes</taxon>
    </lineage>
</organism>
<dbReference type="SUPFAM" id="SSF56300">
    <property type="entry name" value="Metallo-dependent phosphatases"/>
    <property type="match status" value="1"/>
</dbReference>
<dbReference type="Gene3D" id="3.60.21.10">
    <property type="match status" value="1"/>
</dbReference>
<dbReference type="Pfam" id="PF00149">
    <property type="entry name" value="Metallophos"/>
    <property type="match status" value="1"/>
</dbReference>
<sequence length="320" mass="37693">MTKFWCVGDWGQENRFQKQLVPLLLHQDKGDIQHNKDTPQSTILALGDNFYMDGVSSTADSQWITTWWIPLQSKLLLPWICALGNHDFHQNPDAQIQFSHQFPESLWYMPHRYYLYSPPQTDNVKIYILVLDTVSLCPDTSLRFQSVQIQYLQNPDTQWEWIQHTLDHLYNIRRDSKTPICVMIMGHYPIFSLGHHGNTPELYRLWQLMKDYDVHAYLSGHDHSSTMEIKDNILLLGSSAISFTYPSIPSELRLSTRNSFYYSHPLHSVWSIDIVDVREYREDVKNLIYSNSFTMEINLWSLQNDKTDIVSPLFHYKFSP</sequence>
<evidence type="ECO:0000313" key="4">
    <source>
        <dbReference type="EMBL" id="QHT09859.1"/>
    </source>
</evidence>
<evidence type="ECO:0000256" key="2">
    <source>
        <dbReference type="ARBA" id="ARBA00022801"/>
    </source>
</evidence>
<evidence type="ECO:0000259" key="3">
    <source>
        <dbReference type="Pfam" id="PF00149"/>
    </source>
</evidence>
<protein>
    <recommendedName>
        <fullName evidence="3">Calcineurin-like phosphoesterase domain-containing protein</fullName>
    </recommendedName>
</protein>
<dbReference type="InterPro" id="IPR051558">
    <property type="entry name" value="Metallophosphoesterase_PAP"/>
</dbReference>